<organism evidence="1 2">
    <name type="scientific">Nonomuraea dietziae</name>
    <dbReference type="NCBI Taxonomy" id="65515"/>
    <lineage>
        <taxon>Bacteria</taxon>
        <taxon>Bacillati</taxon>
        <taxon>Actinomycetota</taxon>
        <taxon>Actinomycetes</taxon>
        <taxon>Streptosporangiales</taxon>
        <taxon>Streptosporangiaceae</taxon>
        <taxon>Nonomuraea</taxon>
    </lineage>
</organism>
<comment type="caution">
    <text evidence="1">The sequence shown here is derived from an EMBL/GenBank/DDBJ whole genome shotgun (WGS) entry which is preliminary data.</text>
</comment>
<dbReference type="RefSeq" id="WP_183649573.1">
    <property type="nucleotide sequence ID" value="NZ_JACIBV010000001.1"/>
</dbReference>
<dbReference type="GeneID" id="95390347"/>
<keyword evidence="2" id="KW-1185">Reference proteome</keyword>
<dbReference type="InterPro" id="IPR025683">
    <property type="entry name" value="Protein_beta"/>
</dbReference>
<accession>A0A7W5VAC8</accession>
<proteinExistence type="predicted"/>
<dbReference type="Proteomes" id="UP000579945">
    <property type="component" value="Unassembled WGS sequence"/>
</dbReference>
<evidence type="ECO:0000313" key="1">
    <source>
        <dbReference type="EMBL" id="MBB3728085.1"/>
    </source>
</evidence>
<protein>
    <recommendedName>
        <fullName evidence="3">T4 beta protein</fullName>
    </recommendedName>
</protein>
<evidence type="ECO:0008006" key="3">
    <source>
        <dbReference type="Google" id="ProtNLM"/>
    </source>
</evidence>
<gene>
    <name evidence="1" type="ORF">FHR33_003945</name>
</gene>
<dbReference type="AlphaFoldDB" id="A0A7W5VAC8"/>
<evidence type="ECO:0000313" key="2">
    <source>
        <dbReference type="Proteomes" id="UP000579945"/>
    </source>
</evidence>
<dbReference type="EMBL" id="JACIBV010000001">
    <property type="protein sequence ID" value="MBB3728085.1"/>
    <property type="molecule type" value="Genomic_DNA"/>
</dbReference>
<dbReference type="Pfam" id="PF14350">
    <property type="entry name" value="Beta_protein"/>
    <property type="match status" value="1"/>
</dbReference>
<sequence>MTVYMPIVKAKEGEFRALENIPAHDHPNTRPIIEALPGEGHHERTLYGDALNLAKNVVHRIPDDLRFAIDCRYLVTQYGRPDVGGAVRLVFEAIGQFHYAATPVFRLTDDPDDLDDVAQAVQEHQRGACLRLPWTGPRHGSKDAKLSGLLRRMGLAFRDVDLLVDLWAIESDHAAAQQVRCAREALAWAAGIPWRSVTLAGGAFPPPGGVSAAPMDAPVEAPRRDAGVWLAAVSHAGRHRKIGYADYGVASPRKPSGRQLSRHPKLCYTVDDHWKIYRCAAGEGEGAFDCFRKVCQAVVNSDGWPAQGAAFSWGDRHIEQFAAGASTLPNTRASWRACGQSHHLAMVRHRLDRLRRP</sequence>
<reference evidence="1 2" key="1">
    <citation type="submission" date="2020-08" db="EMBL/GenBank/DDBJ databases">
        <title>Sequencing the genomes of 1000 actinobacteria strains.</title>
        <authorList>
            <person name="Klenk H.-P."/>
        </authorList>
    </citation>
    <scope>NUCLEOTIDE SEQUENCE [LARGE SCALE GENOMIC DNA]</scope>
    <source>
        <strain evidence="1 2">DSM 44320</strain>
    </source>
</reference>
<name>A0A7W5VAC8_9ACTN</name>